<dbReference type="AlphaFoldDB" id="A0A3S4CXH5"/>
<dbReference type="OrthoDB" id="7796425at2"/>
<dbReference type="RefSeq" id="WP_126153624.1">
    <property type="nucleotide sequence ID" value="NZ_UZWE01000024.1"/>
</dbReference>
<name>A0A3S4CXH5_9RHOB</name>
<protein>
    <submittedName>
        <fullName evidence="1">Uncharacterized protein</fullName>
    </submittedName>
</protein>
<gene>
    <name evidence="1" type="ORF">PARHAE_01121</name>
</gene>
<accession>A0A3S4CXH5</accession>
<reference evidence="1 2" key="1">
    <citation type="submission" date="2018-12" db="EMBL/GenBank/DDBJ databases">
        <authorList>
            <person name="Criscuolo A."/>
        </authorList>
    </citation>
    <scope>NUCLEOTIDE SEQUENCE [LARGE SCALE GENOMIC DNA]</scope>
    <source>
        <strain evidence="1">ACIP1116241</strain>
    </source>
</reference>
<keyword evidence="2" id="KW-1185">Reference proteome</keyword>
<dbReference type="EMBL" id="UZWE01000024">
    <property type="protein sequence ID" value="VDS07941.1"/>
    <property type="molecule type" value="Genomic_DNA"/>
</dbReference>
<sequence length="926" mass="100419">MTAYLYPGDLADHQITATLRGKSLTIEKYGDVPDVVELSAFGGRVNEFPDLASVSPDYAPLLVQQADGSATLDLKTVHQPVVIPGTLQDGRVCSVSVSRMSSKNGWGRAEYYMLETDDNGDLVLEPGDYHREIWVSGDPSAWTRASIAAAQTPPIAEASVTGAWLLQRPFYGSTEAQKVSGAVAQLIIEAMHAAVASDRIHPSWWLYVERGYDYTGLDIKINLHGESPLHPRVIRAFGTGSVPKGIKYGNSGAYWPANLVSIGVDLDITLMRTFENWLTADTDFIGRHREFSGDKSRGLTLYRTKTFDGARQVPVNGSTWTAHPDRSSGIYFSDVLGSLFLDTFWDKNGWVQDQVVDGTWNNGQYGQPPSIYSHNVYTSEGQVDMSWHGMLTMRGASLGGQMRIGGWQIDCTAIDNMLGLQNSGLRWSDVEGNLATQTGFFPINIRTVATSGRDGNYITSAGAKKTGLDFLGVQSVDVDCLVLHVSNPDDAAEVAAKNNHQFSPNNSYYAYKHGRGSLWSNLVVRRWNGDLNLAGLVTSFIDTITIQRWAGQKLGKASATIAEYATYCRGLSPRQLQLEIKAVNRYLLSAREPNLELPMEDRTTPQVLTFKPDFRGEGFRSDNPLNWSSKDTPINGDSLEIGDNIVKWVKDSRSLEALSMGEQGIFQASSGKVSFEAVDAGSHIEVGEYGKFYADSFDGFATVRGGRFAVNGPSAGDFEASGQGQLILGPDCRIRDGETLRIVGDMGKVGWDAISPSSVLTVEAGGTLEFHATALMRFDAFNLTAWDKALYDFLGQTSGASGKFDSWRRIERNGFVRIRDLIGTPIVGEKTTEGGFFKPANGTISAILGATIGKIESSWRGRAGTAVSGANHNIILKPGSFLRLTGSPLTPGPTRDLTGVGIVVTDEGAIKDTGLSVTGDKLVLAV</sequence>
<dbReference type="Proteomes" id="UP000270743">
    <property type="component" value="Unassembled WGS sequence"/>
</dbReference>
<evidence type="ECO:0000313" key="2">
    <source>
        <dbReference type="Proteomes" id="UP000270743"/>
    </source>
</evidence>
<evidence type="ECO:0000313" key="1">
    <source>
        <dbReference type="EMBL" id="VDS07941.1"/>
    </source>
</evidence>
<organism evidence="1 2">
    <name type="scientific">Paracoccus haematequi</name>
    <dbReference type="NCBI Taxonomy" id="2491866"/>
    <lineage>
        <taxon>Bacteria</taxon>
        <taxon>Pseudomonadati</taxon>
        <taxon>Pseudomonadota</taxon>
        <taxon>Alphaproteobacteria</taxon>
        <taxon>Rhodobacterales</taxon>
        <taxon>Paracoccaceae</taxon>
        <taxon>Paracoccus</taxon>
    </lineage>
</organism>
<proteinExistence type="predicted"/>